<dbReference type="Gene3D" id="3.40.630.30">
    <property type="match status" value="1"/>
</dbReference>
<name>A0A095UPC6_9GAMM</name>
<organism evidence="2 3">
    <name type="scientific">Alcanivorax nanhaiticus</name>
    <dbReference type="NCBI Taxonomy" id="1177154"/>
    <lineage>
        <taxon>Bacteria</taxon>
        <taxon>Pseudomonadati</taxon>
        <taxon>Pseudomonadota</taxon>
        <taxon>Gammaproteobacteria</taxon>
        <taxon>Oceanospirillales</taxon>
        <taxon>Alcanivoracaceae</taxon>
        <taxon>Alcanivorax</taxon>
    </lineage>
</organism>
<dbReference type="GO" id="GO:0016747">
    <property type="term" value="F:acyltransferase activity, transferring groups other than amino-acyl groups"/>
    <property type="evidence" value="ECO:0007669"/>
    <property type="project" value="InterPro"/>
</dbReference>
<dbReference type="RefSeq" id="WP_035233337.1">
    <property type="nucleotide sequence ID" value="NZ_ARXV01000009.1"/>
</dbReference>
<dbReference type="Pfam" id="PF13673">
    <property type="entry name" value="Acetyltransf_10"/>
    <property type="match status" value="1"/>
</dbReference>
<dbReference type="PATRIC" id="fig|1177154.3.peg.2469"/>
<dbReference type="EMBL" id="ARXV01000009">
    <property type="protein sequence ID" value="KGD64380.1"/>
    <property type="molecule type" value="Genomic_DNA"/>
</dbReference>
<dbReference type="InterPro" id="IPR016181">
    <property type="entry name" value="Acyl_CoA_acyltransferase"/>
</dbReference>
<sequence length="105" mass="11776">MPISVQAHPLSPEECQTFEQVLRDDPEYQQKLQEAQDSGDRRLFAAHFNGKRVAIALIEKNQPVMDWMVVHPATRGRGVGRDFVRLISQALGEGVSLPAHCQQAQ</sequence>
<dbReference type="InterPro" id="IPR000182">
    <property type="entry name" value="GNAT_dom"/>
</dbReference>
<comment type="caution">
    <text evidence="2">The sequence shown here is derived from an EMBL/GenBank/DDBJ whole genome shotgun (WGS) entry which is preliminary data.</text>
</comment>
<feature type="domain" description="N-acetyltransferase" evidence="1">
    <location>
        <begin position="8"/>
        <end position="90"/>
    </location>
</feature>
<reference evidence="2 3" key="1">
    <citation type="submission" date="2012-09" db="EMBL/GenBank/DDBJ databases">
        <title>Genome Sequence of alkane-degrading Bacterium Alcanivorax sp. 19-m-6.</title>
        <authorList>
            <person name="Lai Q."/>
            <person name="Shao Z."/>
        </authorList>
    </citation>
    <scope>NUCLEOTIDE SEQUENCE [LARGE SCALE GENOMIC DNA]</scope>
    <source>
        <strain evidence="2 3">19-m-6</strain>
    </source>
</reference>
<evidence type="ECO:0000259" key="1">
    <source>
        <dbReference type="Pfam" id="PF13673"/>
    </source>
</evidence>
<gene>
    <name evidence="2" type="ORF">Y5S_02435</name>
</gene>
<dbReference type="CDD" id="cd04301">
    <property type="entry name" value="NAT_SF"/>
    <property type="match status" value="1"/>
</dbReference>
<dbReference type="SUPFAM" id="SSF55729">
    <property type="entry name" value="Acyl-CoA N-acyltransferases (Nat)"/>
    <property type="match status" value="1"/>
</dbReference>
<proteinExistence type="predicted"/>
<dbReference type="OrthoDB" id="6078471at2"/>
<accession>A0A095UPC6</accession>
<protein>
    <recommendedName>
        <fullName evidence="1">N-acetyltransferase domain-containing protein</fullName>
    </recommendedName>
</protein>
<dbReference type="Proteomes" id="UP000029444">
    <property type="component" value="Unassembled WGS sequence"/>
</dbReference>
<dbReference type="AlphaFoldDB" id="A0A095UPC6"/>
<evidence type="ECO:0000313" key="3">
    <source>
        <dbReference type="Proteomes" id="UP000029444"/>
    </source>
</evidence>
<dbReference type="STRING" id="1177154.Y5S_02435"/>
<evidence type="ECO:0000313" key="2">
    <source>
        <dbReference type="EMBL" id="KGD64380.1"/>
    </source>
</evidence>
<keyword evidence="3" id="KW-1185">Reference proteome</keyword>